<dbReference type="PANTHER" id="PTHR32097:SF17">
    <property type="entry name" value="CAMP-BINDING PROTEIN 1-RELATED"/>
    <property type="match status" value="1"/>
</dbReference>
<dbReference type="Pfam" id="PF02342">
    <property type="entry name" value="TerD"/>
    <property type="match status" value="1"/>
</dbReference>
<dbReference type="AlphaFoldDB" id="A0A813IZN5"/>
<sequence length="145" mass="15878">VEQMVFVVNVYTKGVTMDKVSNAYCRILDQEGQEMARFVLREGKGESGLLIARLFREPGGDRWGFQAVGSFCRGQTWKDSLRDMGPLVQKTARELQQRSLSGVSTNDAQPMAYAPGQASHGGPVQGHVVAHAPPAPKKKEDCCVQ</sequence>
<name>A0A813IZN5_POLGL</name>
<dbReference type="CDD" id="cd06974">
    <property type="entry name" value="TerD_like"/>
    <property type="match status" value="1"/>
</dbReference>
<organism evidence="2 3">
    <name type="scientific">Polarella glacialis</name>
    <name type="common">Dinoflagellate</name>
    <dbReference type="NCBI Taxonomy" id="89957"/>
    <lineage>
        <taxon>Eukaryota</taxon>
        <taxon>Sar</taxon>
        <taxon>Alveolata</taxon>
        <taxon>Dinophyceae</taxon>
        <taxon>Suessiales</taxon>
        <taxon>Suessiaceae</taxon>
        <taxon>Polarella</taxon>
    </lineage>
</organism>
<proteinExistence type="predicted"/>
<evidence type="ECO:0000313" key="3">
    <source>
        <dbReference type="Proteomes" id="UP000626109"/>
    </source>
</evidence>
<comment type="caution">
    <text evidence="2">The sequence shown here is derived from an EMBL/GenBank/DDBJ whole genome shotgun (WGS) entry which is preliminary data.</text>
</comment>
<dbReference type="InterPro" id="IPR051324">
    <property type="entry name" value="Stress/Tellurium_Resist"/>
</dbReference>
<evidence type="ECO:0000259" key="1">
    <source>
        <dbReference type="Pfam" id="PF02342"/>
    </source>
</evidence>
<dbReference type="InterPro" id="IPR003325">
    <property type="entry name" value="TerD"/>
</dbReference>
<reference evidence="2" key="1">
    <citation type="submission" date="2021-02" db="EMBL/GenBank/DDBJ databases">
        <authorList>
            <person name="Dougan E. K."/>
            <person name="Rhodes N."/>
            <person name="Thang M."/>
            <person name="Chan C."/>
        </authorList>
    </citation>
    <scope>NUCLEOTIDE SEQUENCE</scope>
</reference>
<dbReference type="EMBL" id="CAJNNW010017277">
    <property type="protein sequence ID" value="CAE8660666.1"/>
    <property type="molecule type" value="Genomic_DNA"/>
</dbReference>
<dbReference type="PANTHER" id="PTHR32097">
    <property type="entry name" value="CAMP-BINDING PROTEIN 1-RELATED"/>
    <property type="match status" value="1"/>
</dbReference>
<accession>A0A813IZN5</accession>
<protein>
    <recommendedName>
        <fullName evidence="1">TerD domain-containing protein</fullName>
    </recommendedName>
</protein>
<dbReference type="Gene3D" id="2.60.60.30">
    <property type="entry name" value="sav2460 like domains"/>
    <property type="match status" value="1"/>
</dbReference>
<feature type="domain" description="TerD" evidence="1">
    <location>
        <begin position="1"/>
        <end position="71"/>
    </location>
</feature>
<evidence type="ECO:0000313" key="2">
    <source>
        <dbReference type="EMBL" id="CAE8660666.1"/>
    </source>
</evidence>
<feature type="non-terminal residue" evidence="2">
    <location>
        <position position="1"/>
    </location>
</feature>
<gene>
    <name evidence="2" type="ORF">PGLA2088_LOCUS14232</name>
</gene>
<dbReference type="Proteomes" id="UP000626109">
    <property type="component" value="Unassembled WGS sequence"/>
</dbReference>